<feature type="region of interest" description="Disordered" evidence="1">
    <location>
        <begin position="25"/>
        <end position="48"/>
    </location>
</feature>
<gene>
    <name evidence="3" type="ORF">Fuma_06381</name>
</gene>
<dbReference type="Pfam" id="PF10816">
    <property type="entry name" value="DUF2760"/>
    <property type="match status" value="1"/>
</dbReference>
<dbReference type="RefSeq" id="WP_077027686.1">
    <property type="nucleotide sequence ID" value="NZ_CP017641.1"/>
</dbReference>
<reference evidence="3 4" key="1">
    <citation type="journal article" date="2016" name="Front. Microbiol.">
        <title>Fuerstia marisgermanicae gen. nov., sp. nov., an Unusual Member of the Phylum Planctomycetes from the German Wadden Sea.</title>
        <authorList>
            <person name="Kohn T."/>
            <person name="Heuer A."/>
            <person name="Jogler M."/>
            <person name="Vollmers J."/>
            <person name="Boedeker C."/>
            <person name="Bunk B."/>
            <person name="Rast P."/>
            <person name="Borchert D."/>
            <person name="Glockner I."/>
            <person name="Freese H.M."/>
            <person name="Klenk H.P."/>
            <person name="Overmann J."/>
            <person name="Kaster A.K."/>
            <person name="Rohde M."/>
            <person name="Wiegand S."/>
            <person name="Jogler C."/>
        </authorList>
    </citation>
    <scope>NUCLEOTIDE SEQUENCE [LARGE SCALE GENOMIC DNA]</scope>
    <source>
        <strain evidence="3 4">NH11</strain>
    </source>
</reference>
<dbReference type="OrthoDB" id="21395at2"/>
<name>A0A1P8WRQ1_9PLAN</name>
<evidence type="ECO:0000313" key="4">
    <source>
        <dbReference type="Proteomes" id="UP000187735"/>
    </source>
</evidence>
<dbReference type="AlphaFoldDB" id="A0A1P8WRQ1"/>
<evidence type="ECO:0000313" key="3">
    <source>
        <dbReference type="EMBL" id="APZ96708.1"/>
    </source>
</evidence>
<dbReference type="KEGG" id="fmr:Fuma_06381"/>
<feature type="domain" description="DUF2760" evidence="2">
    <location>
        <begin position="49"/>
        <end position="170"/>
    </location>
</feature>
<evidence type="ECO:0000256" key="1">
    <source>
        <dbReference type="SAM" id="MobiDB-lite"/>
    </source>
</evidence>
<protein>
    <recommendedName>
        <fullName evidence="2">DUF2760 domain-containing protein</fullName>
    </recommendedName>
</protein>
<evidence type="ECO:0000259" key="2">
    <source>
        <dbReference type="Pfam" id="PF10816"/>
    </source>
</evidence>
<dbReference type="STRING" id="1891926.Fuma_06381"/>
<sequence>MGRLGLAFKILFSGETAKKVSDALTNAPAGLPEPAAKPKPQPPPKPTRSEAITLLSALQREARFVDFIQEPIDGYNDAQVGAAVREIHRGCHDVLTRMFAPTPIVDQPEGATVEVSDPASGAYRLTGQVAQTSGAVSGQLVHHGWVANKCEVPKWSGEGESADVIAAAEVQIS</sequence>
<proteinExistence type="predicted"/>
<dbReference type="EMBL" id="CP017641">
    <property type="protein sequence ID" value="APZ96708.1"/>
    <property type="molecule type" value="Genomic_DNA"/>
</dbReference>
<accession>A0A1P8WRQ1</accession>
<dbReference type="InterPro" id="IPR021212">
    <property type="entry name" value="DUF2760"/>
</dbReference>
<organism evidence="3 4">
    <name type="scientific">Fuerstiella marisgermanici</name>
    <dbReference type="NCBI Taxonomy" id="1891926"/>
    <lineage>
        <taxon>Bacteria</taxon>
        <taxon>Pseudomonadati</taxon>
        <taxon>Planctomycetota</taxon>
        <taxon>Planctomycetia</taxon>
        <taxon>Planctomycetales</taxon>
        <taxon>Planctomycetaceae</taxon>
        <taxon>Fuerstiella</taxon>
    </lineage>
</organism>
<keyword evidence="4" id="KW-1185">Reference proteome</keyword>
<feature type="compositionally biased region" description="Pro residues" evidence="1">
    <location>
        <begin position="35"/>
        <end position="46"/>
    </location>
</feature>
<dbReference type="Proteomes" id="UP000187735">
    <property type="component" value="Chromosome"/>
</dbReference>